<keyword evidence="3" id="KW-1185">Reference proteome</keyword>
<feature type="compositionally biased region" description="Polar residues" evidence="1">
    <location>
        <begin position="62"/>
        <end position="81"/>
    </location>
</feature>
<evidence type="ECO:0000313" key="3">
    <source>
        <dbReference type="Proteomes" id="UP000030651"/>
    </source>
</evidence>
<accession>W3XHE1</accession>
<dbReference type="Proteomes" id="UP000030651">
    <property type="component" value="Unassembled WGS sequence"/>
</dbReference>
<feature type="compositionally biased region" description="Acidic residues" evidence="1">
    <location>
        <begin position="224"/>
        <end position="235"/>
    </location>
</feature>
<dbReference type="RefSeq" id="XP_007829639.1">
    <property type="nucleotide sequence ID" value="XM_007831448.1"/>
</dbReference>
<protein>
    <submittedName>
        <fullName evidence="2">Uncharacterized protein</fullName>
    </submittedName>
</protein>
<gene>
    <name evidence="2" type="ORF">PFICI_02867</name>
</gene>
<sequence length="235" mass="26373">MSGRDHLPPHPDQDPTETMAWVVAIQLQHVTKTQALLLAKIDKVERDLTDLKREHRRMSGGESATTESASRRVSGTASSTDTRSKAKATEVDVDPTTGAEPFASGYAEFVVNRLRAIDEKHPAIPSLKRLNSDLEVELYLFLGRLHKQEKQDSAADKKRTKASSKAGPSQKSRDGLTSNETTPRTKKRAAAPMRPTRPAKRTRFIVEGSNEDDDQEDQYKEEEYMVEEDEKDKEL</sequence>
<name>W3XHE1_PESFW</name>
<dbReference type="HOGENOM" id="CLU_1180573_0_0_1"/>
<reference evidence="3" key="1">
    <citation type="journal article" date="2015" name="BMC Genomics">
        <title>Genomic and transcriptomic analysis of the endophytic fungus Pestalotiopsis fici reveals its lifestyle and high potential for synthesis of natural products.</title>
        <authorList>
            <person name="Wang X."/>
            <person name="Zhang X."/>
            <person name="Liu L."/>
            <person name="Xiang M."/>
            <person name="Wang W."/>
            <person name="Sun X."/>
            <person name="Che Y."/>
            <person name="Guo L."/>
            <person name="Liu G."/>
            <person name="Guo L."/>
            <person name="Wang C."/>
            <person name="Yin W.B."/>
            <person name="Stadler M."/>
            <person name="Zhang X."/>
            <person name="Liu X."/>
        </authorList>
    </citation>
    <scope>NUCLEOTIDE SEQUENCE [LARGE SCALE GENOMIC DNA]</scope>
    <source>
        <strain evidence="3">W106-1 / CGMCC3.15140</strain>
    </source>
</reference>
<dbReference type="GeneID" id="19267880"/>
<organism evidence="2 3">
    <name type="scientific">Pestalotiopsis fici (strain W106-1 / CGMCC3.15140)</name>
    <dbReference type="NCBI Taxonomy" id="1229662"/>
    <lineage>
        <taxon>Eukaryota</taxon>
        <taxon>Fungi</taxon>
        <taxon>Dikarya</taxon>
        <taxon>Ascomycota</taxon>
        <taxon>Pezizomycotina</taxon>
        <taxon>Sordariomycetes</taxon>
        <taxon>Xylariomycetidae</taxon>
        <taxon>Amphisphaeriales</taxon>
        <taxon>Sporocadaceae</taxon>
        <taxon>Pestalotiopsis</taxon>
    </lineage>
</organism>
<feature type="compositionally biased region" description="Basic and acidic residues" evidence="1">
    <location>
        <begin position="148"/>
        <end position="157"/>
    </location>
</feature>
<dbReference type="KEGG" id="pfy:PFICI_02867"/>
<proteinExistence type="predicted"/>
<dbReference type="InParanoid" id="W3XHE1"/>
<feature type="region of interest" description="Disordered" evidence="1">
    <location>
        <begin position="52"/>
        <end position="99"/>
    </location>
</feature>
<feature type="compositionally biased region" description="Polar residues" evidence="1">
    <location>
        <begin position="166"/>
        <end position="182"/>
    </location>
</feature>
<feature type="region of interest" description="Disordered" evidence="1">
    <location>
        <begin position="148"/>
        <end position="235"/>
    </location>
</feature>
<dbReference type="EMBL" id="KI912110">
    <property type="protein sequence ID" value="ETS84842.1"/>
    <property type="molecule type" value="Genomic_DNA"/>
</dbReference>
<dbReference type="AlphaFoldDB" id="W3XHE1"/>
<evidence type="ECO:0000313" key="2">
    <source>
        <dbReference type="EMBL" id="ETS84842.1"/>
    </source>
</evidence>
<evidence type="ECO:0000256" key="1">
    <source>
        <dbReference type="SAM" id="MobiDB-lite"/>
    </source>
</evidence>